<dbReference type="Pfam" id="PF06050">
    <property type="entry name" value="HGD-D"/>
    <property type="match status" value="1"/>
</dbReference>
<accession>K1RMY9</accession>
<sequence>EESGALVVADRFCFGSLPGREEIKLNDTDDVLSQIVLHYMETCQCPRYMSKEKVQGRKTYVRDLVNTYHADGVIYEQIKFCEYWGYERALASHIITNEFGIPSVSVDRQYTASASGQLRTRVQAFVESLEIKNIQKAKEAK</sequence>
<dbReference type="PANTHER" id="PTHR30548">
    <property type="entry name" value="2-HYDROXYGLUTARYL-COA DEHYDRATASE, D-COMPONENT-RELATED"/>
    <property type="match status" value="1"/>
</dbReference>
<dbReference type="EMBL" id="AJWZ01011030">
    <property type="protein sequence ID" value="EKC46728.1"/>
    <property type="molecule type" value="Genomic_DNA"/>
</dbReference>
<dbReference type="Gene3D" id="3.40.50.11900">
    <property type="match status" value="1"/>
</dbReference>
<dbReference type="InterPro" id="IPR010327">
    <property type="entry name" value="FldB/FldC_alpha/beta"/>
</dbReference>
<evidence type="ECO:0000313" key="2">
    <source>
        <dbReference type="EMBL" id="EKC46728.1"/>
    </source>
</evidence>
<reference evidence="2" key="1">
    <citation type="journal article" date="2013" name="Environ. Microbiol.">
        <title>Microbiota from the distal guts of lean and obese adolescents exhibit partial functional redundancy besides clear differences in community structure.</title>
        <authorList>
            <person name="Ferrer M."/>
            <person name="Ruiz A."/>
            <person name="Lanza F."/>
            <person name="Haange S.B."/>
            <person name="Oberbach A."/>
            <person name="Till H."/>
            <person name="Bargiela R."/>
            <person name="Campoy C."/>
            <person name="Segura M.T."/>
            <person name="Richter M."/>
            <person name="von Bergen M."/>
            <person name="Seifert J."/>
            <person name="Suarez A."/>
        </authorList>
    </citation>
    <scope>NUCLEOTIDE SEQUENCE</scope>
</reference>
<feature type="non-terminal residue" evidence="2">
    <location>
        <position position="1"/>
    </location>
</feature>
<protein>
    <submittedName>
        <fullName evidence="2">2-hydroxyglutaryl-CoA dehydratase D-component</fullName>
    </submittedName>
</protein>
<proteinExistence type="inferred from homology"/>
<evidence type="ECO:0000256" key="1">
    <source>
        <dbReference type="ARBA" id="ARBA00005806"/>
    </source>
</evidence>
<dbReference type="PANTHER" id="PTHR30548:SF1">
    <property type="entry name" value="DEHYDRATASE SUBUNIT MJ0007-RELATED"/>
    <property type="match status" value="1"/>
</dbReference>
<gene>
    <name evidence="2" type="ORF">OBE_16099</name>
</gene>
<name>K1RMY9_9ZZZZ</name>
<dbReference type="AlphaFoldDB" id="K1RMY9"/>
<organism evidence="2">
    <name type="scientific">human gut metagenome</name>
    <dbReference type="NCBI Taxonomy" id="408170"/>
    <lineage>
        <taxon>unclassified sequences</taxon>
        <taxon>metagenomes</taxon>
        <taxon>organismal metagenomes</taxon>
    </lineage>
</organism>
<comment type="caution">
    <text evidence="2">The sequence shown here is derived from an EMBL/GenBank/DDBJ whole genome shotgun (WGS) entry which is preliminary data.</text>
</comment>
<comment type="similarity">
    <text evidence="1">Belongs to the FldB/FldC dehydratase alpha/beta subunit family.</text>
</comment>